<feature type="compositionally biased region" description="Basic and acidic residues" evidence="8">
    <location>
        <begin position="289"/>
        <end position="323"/>
    </location>
</feature>
<evidence type="ECO:0000256" key="2">
    <source>
        <dbReference type="ARBA" id="ARBA00007466"/>
    </source>
</evidence>
<dbReference type="OrthoDB" id="441771at2759"/>
<proteinExistence type="inferred from homology"/>
<comment type="caution">
    <text evidence="9">The sequence shown here is derived from an EMBL/GenBank/DDBJ whole genome shotgun (WGS) entry which is preliminary data.</text>
</comment>
<evidence type="ECO:0000256" key="7">
    <source>
        <dbReference type="SAM" id="Coils"/>
    </source>
</evidence>
<dbReference type="AlphaFoldDB" id="A0A1Y1W7G1"/>
<sequence length="910" mass="102303">MGKSNGSSKQSALKRLRSSLSAAGLTGPKAHVTKKDKKRGVTKASGRNEDRKQKLKAIQSAMNPFELQVNRKKLSVLGLKRKDEQVNVAVARQKAMEKRKATIGSERKNRNKAGAFIDRRIGENDAKMDPEEKMLQRFTLERQKRSRNSSMFNLEDDDDVEGAITSLTHFGQSLDDMDTFDDMVGSDDEGTGAIDRDTVAGDHFGGFEQEGPARKKTKAEVMQEVIAKSKQFKHERQLAKEQDDEVRQELDDDFAAVRALLFDGDDDSKPMMKAADGEDNDMDQSYDAAVRELIFEQRARPQDRLKTEDELIREEKEKLERAERHRQRRMDGLPSDSEPESDDEDGLKKGYAAQSNRAPEADDLGDDFAVADSDDEGNAADIQLGAGLGAEESEDEDDEDRSDGSDEDSDSEDNDDEGSDLGDSDSETESEPKKVKKVTKALKVSADSKPSSSDDALPFTFTAPADYDQWLEIVGDYTLEQQLVVIKRLRTLYHIRLSPQNKEKLSNLCIILLEHLAVLTEQDPPVPMVIIDEISKHIGELISIDVDRIGEHCRQTVIEIHMRILAAIKGSAGTAEKHVTAPAVMRPSDVALMRLFVSLFSSSDRYNSVVTPMLMAMCQFLSQYTFTEVNDFAAGLVLVGIIHETQRLSRRFVPETLSFLFATLSATVCDPANSKDWNGQFPLSKRQREAYGALCISDKSSTVAPVTWAWLSATFGDEGEITTAQKLGVLRSCLLLARKYIDVYFSTPAFIELFTPLQAILGQVSERTADKAPKEIGDLVNEVRSYLDEQLEQSHASRAPLKMQYHKPLAIQSITPKFESNYSIDAHYDPNHDRNEILKLRRQVNKEKRGAVRELRRDAQFIQAERLKEMREKDKTYDAKMKKAWGVLENDQSEMKKLDKLRIKEQKGKI</sequence>
<feature type="compositionally biased region" description="Low complexity" evidence="8">
    <location>
        <begin position="441"/>
        <end position="458"/>
    </location>
</feature>
<comment type="function">
    <text evidence="6">Involved in nucleolar processing of pre-18S ribosomal RNA. Has a role in the nuclear export of 40S pre-ribosomal subunit to the cytoplasm.</text>
</comment>
<evidence type="ECO:0000256" key="1">
    <source>
        <dbReference type="ARBA" id="ARBA00004604"/>
    </source>
</evidence>
<comment type="similarity">
    <text evidence="2">Belongs to the NOP14 family.</text>
</comment>
<evidence type="ECO:0000256" key="8">
    <source>
        <dbReference type="SAM" id="MobiDB-lite"/>
    </source>
</evidence>
<evidence type="ECO:0000313" key="9">
    <source>
        <dbReference type="EMBL" id="ORX69372.1"/>
    </source>
</evidence>
<dbReference type="GO" id="GO:0030692">
    <property type="term" value="C:Noc4p-Nop14p complex"/>
    <property type="evidence" value="ECO:0007669"/>
    <property type="project" value="TreeGrafter"/>
</dbReference>
<dbReference type="GO" id="GO:0032040">
    <property type="term" value="C:small-subunit processome"/>
    <property type="evidence" value="ECO:0007669"/>
    <property type="project" value="InterPro"/>
</dbReference>
<feature type="region of interest" description="Disordered" evidence="8">
    <location>
        <begin position="95"/>
        <end position="132"/>
    </location>
</feature>
<dbReference type="Pfam" id="PF04147">
    <property type="entry name" value="Nop14"/>
    <property type="match status" value="1"/>
</dbReference>
<dbReference type="GeneID" id="63804216"/>
<feature type="compositionally biased region" description="Basic and acidic residues" evidence="8">
    <location>
        <begin position="95"/>
        <end position="108"/>
    </location>
</feature>
<feature type="coiled-coil region" evidence="7">
    <location>
        <begin position="845"/>
        <end position="872"/>
    </location>
</feature>
<keyword evidence="4" id="KW-0698">rRNA processing</keyword>
<organism evidence="9 10">
    <name type="scientific">Linderina pennispora</name>
    <dbReference type="NCBI Taxonomy" id="61395"/>
    <lineage>
        <taxon>Eukaryota</taxon>
        <taxon>Fungi</taxon>
        <taxon>Fungi incertae sedis</taxon>
        <taxon>Zoopagomycota</taxon>
        <taxon>Kickxellomycotina</taxon>
        <taxon>Kickxellomycetes</taxon>
        <taxon>Kickxellales</taxon>
        <taxon>Kickxellaceae</taxon>
        <taxon>Linderina</taxon>
    </lineage>
</organism>
<feature type="compositionally biased region" description="Acidic residues" evidence="8">
    <location>
        <begin position="175"/>
        <end position="190"/>
    </location>
</feature>
<evidence type="ECO:0000256" key="5">
    <source>
        <dbReference type="ARBA" id="ARBA00023242"/>
    </source>
</evidence>
<keyword evidence="5" id="KW-0539">Nucleus</keyword>
<comment type="subcellular location">
    <subcellularLocation>
        <location evidence="1">Nucleus</location>
        <location evidence="1">Nucleolus</location>
    </subcellularLocation>
</comment>
<evidence type="ECO:0000256" key="4">
    <source>
        <dbReference type="ARBA" id="ARBA00022552"/>
    </source>
</evidence>
<dbReference type="RefSeq" id="XP_040743060.1">
    <property type="nucleotide sequence ID" value="XM_040887568.1"/>
</dbReference>
<reference evidence="9 10" key="1">
    <citation type="submission" date="2016-07" db="EMBL/GenBank/DDBJ databases">
        <title>Pervasive Adenine N6-methylation of Active Genes in Fungi.</title>
        <authorList>
            <consortium name="DOE Joint Genome Institute"/>
            <person name="Mondo S.J."/>
            <person name="Dannebaum R.O."/>
            <person name="Kuo R.C."/>
            <person name="Labutti K."/>
            <person name="Haridas S."/>
            <person name="Kuo A."/>
            <person name="Salamov A."/>
            <person name="Ahrendt S.R."/>
            <person name="Lipzen A."/>
            <person name="Sullivan W."/>
            <person name="Andreopoulos W.B."/>
            <person name="Clum A."/>
            <person name="Lindquist E."/>
            <person name="Daum C."/>
            <person name="Ramamoorthy G.K."/>
            <person name="Gryganskyi A."/>
            <person name="Culley D."/>
            <person name="Magnuson J.K."/>
            <person name="James T.Y."/>
            <person name="O'Malley M.A."/>
            <person name="Stajich J.E."/>
            <person name="Spatafora J.W."/>
            <person name="Visel A."/>
            <person name="Grigoriev I.V."/>
        </authorList>
    </citation>
    <scope>NUCLEOTIDE SEQUENCE [LARGE SCALE GENOMIC DNA]</scope>
    <source>
        <strain evidence="9 10">ATCC 12442</strain>
    </source>
</reference>
<protein>
    <submittedName>
        <fullName evidence="9">Nop14-like protein</fullName>
    </submittedName>
</protein>
<feature type="region of interest" description="Disordered" evidence="8">
    <location>
        <begin position="175"/>
        <end position="216"/>
    </location>
</feature>
<dbReference type="EMBL" id="MCFD01000007">
    <property type="protein sequence ID" value="ORX69372.1"/>
    <property type="molecule type" value="Genomic_DNA"/>
</dbReference>
<keyword evidence="7" id="KW-0175">Coiled coil</keyword>
<feature type="region of interest" description="Disordered" evidence="8">
    <location>
        <begin position="1"/>
        <end position="54"/>
    </location>
</feature>
<name>A0A1Y1W7G1_9FUNG</name>
<accession>A0A1Y1W7G1</accession>
<gene>
    <name evidence="9" type="ORF">DL89DRAFT_267599</name>
</gene>
<evidence type="ECO:0000256" key="6">
    <source>
        <dbReference type="ARBA" id="ARBA00024695"/>
    </source>
</evidence>
<feature type="compositionally biased region" description="Basic and acidic residues" evidence="8">
    <location>
        <begin position="117"/>
        <end position="132"/>
    </location>
</feature>
<dbReference type="PANTHER" id="PTHR23183">
    <property type="entry name" value="NOP14"/>
    <property type="match status" value="1"/>
</dbReference>
<dbReference type="PANTHER" id="PTHR23183:SF0">
    <property type="entry name" value="NUCLEOLAR PROTEIN 14"/>
    <property type="match status" value="1"/>
</dbReference>
<feature type="region of interest" description="Disordered" evidence="8">
    <location>
        <begin position="261"/>
        <end position="459"/>
    </location>
</feature>
<dbReference type="InterPro" id="IPR007276">
    <property type="entry name" value="Nop14"/>
</dbReference>
<dbReference type="GO" id="GO:0030490">
    <property type="term" value="P:maturation of SSU-rRNA"/>
    <property type="evidence" value="ECO:0007669"/>
    <property type="project" value="TreeGrafter"/>
</dbReference>
<evidence type="ECO:0000256" key="3">
    <source>
        <dbReference type="ARBA" id="ARBA00022517"/>
    </source>
</evidence>
<dbReference type="STRING" id="61395.A0A1Y1W7G1"/>
<evidence type="ECO:0000313" key="10">
    <source>
        <dbReference type="Proteomes" id="UP000193922"/>
    </source>
</evidence>
<keyword evidence="3" id="KW-0690">Ribosome biogenesis</keyword>
<keyword evidence="10" id="KW-1185">Reference proteome</keyword>
<feature type="compositionally biased region" description="Basic residues" evidence="8">
    <location>
        <begin position="31"/>
        <end position="41"/>
    </location>
</feature>
<dbReference type="Proteomes" id="UP000193922">
    <property type="component" value="Unassembled WGS sequence"/>
</dbReference>
<feature type="compositionally biased region" description="Acidic residues" evidence="8">
    <location>
        <begin position="391"/>
        <end position="429"/>
    </location>
</feature>